<evidence type="ECO:0000256" key="4">
    <source>
        <dbReference type="ARBA" id="ARBA00022833"/>
    </source>
</evidence>
<evidence type="ECO:0000256" key="7">
    <source>
        <dbReference type="SAM" id="MobiDB-lite"/>
    </source>
</evidence>
<feature type="region of interest" description="Disordered" evidence="7">
    <location>
        <begin position="241"/>
        <end position="260"/>
    </location>
</feature>
<feature type="compositionally biased region" description="Polar residues" evidence="7">
    <location>
        <begin position="241"/>
        <end position="253"/>
    </location>
</feature>
<keyword evidence="2" id="KW-0479">Metal-binding</keyword>
<dbReference type="InterPro" id="IPR019787">
    <property type="entry name" value="Znf_PHD-finger"/>
</dbReference>
<proteinExistence type="predicted"/>
<protein>
    <submittedName>
        <fullName evidence="9">Unnamed protein product</fullName>
    </submittedName>
</protein>
<evidence type="ECO:0000256" key="3">
    <source>
        <dbReference type="ARBA" id="ARBA00022771"/>
    </source>
</evidence>
<sequence>MSVSDRRIKELQTKYDTYQRAPKYDLNSQPLYCVCRREDDGELMVACDGCDEWYHFRCMKLNQKYKDLVSNYYCIFCHELFDRGETLWKRKCRLPTCYQPIAISCGKPSKYCSKEHGIEFMNTIVLKQFSANKKTAKISPEGRQVFTEKLDPEQVSYIISHVNNANDLKLLGDTLPDYSNFMQYSQGITVELPKETIDSLAYCDKSLEVLQRTKAVYASKNEYLAIMIDQERNRISNDLLSELNGDNQQSTARTNKKGKGKNKAKIKVDICLYDSRLGYSENEWREFMETNEYKQRCGQDGYPPISKEVMKQDYLQMKKELFGDDESEEGEDSDQEDDQMDEDVKPEETPADHENYFSHICLVERKKCNKHSRWYALISDNLHLKLNELDFEINELTTKKAKILKDCNLRNWEKYESEN</sequence>
<gene>
    <name evidence="9" type="ORF">Cboi02_000175600</name>
</gene>
<evidence type="ECO:0000256" key="1">
    <source>
        <dbReference type="ARBA" id="ARBA00004123"/>
    </source>
</evidence>
<dbReference type="InterPro" id="IPR001965">
    <property type="entry name" value="Znf_PHD"/>
</dbReference>
<evidence type="ECO:0000313" key="10">
    <source>
        <dbReference type="Proteomes" id="UP001165120"/>
    </source>
</evidence>
<dbReference type="SUPFAM" id="SSF57903">
    <property type="entry name" value="FYVE/PHD zinc finger"/>
    <property type="match status" value="1"/>
</dbReference>
<comment type="caution">
    <text evidence="9">The sequence shown here is derived from an EMBL/GenBank/DDBJ whole genome shotgun (WGS) entry which is preliminary data.</text>
</comment>
<dbReference type="InterPro" id="IPR019786">
    <property type="entry name" value="Zinc_finger_PHD-type_CS"/>
</dbReference>
<dbReference type="SMART" id="SM00249">
    <property type="entry name" value="PHD"/>
    <property type="match status" value="1"/>
</dbReference>
<dbReference type="PROSITE" id="PS01359">
    <property type="entry name" value="ZF_PHD_1"/>
    <property type="match status" value="1"/>
</dbReference>
<comment type="subcellular location">
    <subcellularLocation>
        <location evidence="1">Nucleus</location>
    </subcellularLocation>
</comment>
<evidence type="ECO:0000256" key="6">
    <source>
        <dbReference type="PROSITE-ProRule" id="PRU00146"/>
    </source>
</evidence>
<dbReference type="GO" id="GO:0048188">
    <property type="term" value="C:Set1C/COMPASS complex"/>
    <property type="evidence" value="ECO:0007669"/>
    <property type="project" value="InterPro"/>
</dbReference>
<feature type="compositionally biased region" description="Acidic residues" evidence="7">
    <location>
        <begin position="323"/>
        <end position="341"/>
    </location>
</feature>
<dbReference type="GO" id="GO:0008270">
    <property type="term" value="F:zinc ion binding"/>
    <property type="evidence" value="ECO:0007669"/>
    <property type="project" value="UniProtKB-KW"/>
</dbReference>
<dbReference type="GO" id="GO:0045893">
    <property type="term" value="P:positive regulation of DNA-templated transcription"/>
    <property type="evidence" value="ECO:0007669"/>
    <property type="project" value="TreeGrafter"/>
</dbReference>
<evidence type="ECO:0000259" key="8">
    <source>
        <dbReference type="PROSITE" id="PS50016"/>
    </source>
</evidence>
<keyword evidence="4" id="KW-0862">Zinc</keyword>
<feature type="region of interest" description="Disordered" evidence="7">
    <location>
        <begin position="321"/>
        <end position="350"/>
    </location>
</feature>
<dbReference type="Pfam" id="PF00628">
    <property type="entry name" value="PHD"/>
    <property type="match status" value="1"/>
</dbReference>
<dbReference type="InterPro" id="IPR037869">
    <property type="entry name" value="Spp1/CFP1"/>
</dbReference>
<keyword evidence="10" id="KW-1185">Reference proteome</keyword>
<dbReference type="PANTHER" id="PTHR46174:SF1">
    <property type="entry name" value="CXXC-TYPE ZINC FINGER PROTEIN 1"/>
    <property type="match status" value="1"/>
</dbReference>
<keyword evidence="5" id="KW-0539">Nucleus</keyword>
<feature type="domain" description="PHD-type" evidence="8">
    <location>
        <begin position="30"/>
        <end position="80"/>
    </location>
</feature>
<dbReference type="PANTHER" id="PTHR46174">
    <property type="entry name" value="CXXC-TYPE ZINC FINGER PROTEIN 1"/>
    <property type="match status" value="1"/>
</dbReference>
<dbReference type="AlphaFoldDB" id="A0A9W6SY24"/>
<dbReference type="Proteomes" id="UP001165120">
    <property type="component" value="Unassembled WGS sequence"/>
</dbReference>
<accession>A0A9W6SY24</accession>
<evidence type="ECO:0000256" key="2">
    <source>
        <dbReference type="ARBA" id="ARBA00022723"/>
    </source>
</evidence>
<dbReference type="Gene3D" id="2.60.120.650">
    <property type="entry name" value="Cupin"/>
    <property type="match status" value="1"/>
</dbReference>
<dbReference type="PROSITE" id="PS50016">
    <property type="entry name" value="ZF_PHD_2"/>
    <property type="match status" value="1"/>
</dbReference>
<organism evidence="9 10">
    <name type="scientific">Candida boidinii</name>
    <name type="common">Yeast</name>
    <dbReference type="NCBI Taxonomy" id="5477"/>
    <lineage>
        <taxon>Eukaryota</taxon>
        <taxon>Fungi</taxon>
        <taxon>Dikarya</taxon>
        <taxon>Ascomycota</taxon>
        <taxon>Saccharomycotina</taxon>
        <taxon>Pichiomycetes</taxon>
        <taxon>Pichiales</taxon>
        <taxon>Pichiaceae</taxon>
        <taxon>Ogataea</taxon>
        <taxon>Ogataea/Candida clade</taxon>
    </lineage>
</organism>
<dbReference type="EMBL" id="BSXN01000450">
    <property type="protein sequence ID" value="GME68604.1"/>
    <property type="molecule type" value="Genomic_DNA"/>
</dbReference>
<reference evidence="9" key="1">
    <citation type="submission" date="2023-04" db="EMBL/GenBank/DDBJ databases">
        <title>Candida boidinii NBRC 10035.</title>
        <authorList>
            <person name="Ichikawa N."/>
            <person name="Sato H."/>
            <person name="Tonouchi N."/>
        </authorList>
    </citation>
    <scope>NUCLEOTIDE SEQUENCE</scope>
    <source>
        <strain evidence="9">NBRC 10035</strain>
    </source>
</reference>
<keyword evidence="3 6" id="KW-0863">Zinc-finger</keyword>
<evidence type="ECO:0000313" key="9">
    <source>
        <dbReference type="EMBL" id="GME68604.1"/>
    </source>
</evidence>
<name>A0A9W6SY24_CANBO</name>
<evidence type="ECO:0000256" key="5">
    <source>
        <dbReference type="ARBA" id="ARBA00023242"/>
    </source>
</evidence>
<dbReference type="InterPro" id="IPR011011">
    <property type="entry name" value="Znf_FYVE_PHD"/>
</dbReference>